<dbReference type="Proteomes" id="UP000471465">
    <property type="component" value="Unassembled WGS sequence"/>
</dbReference>
<feature type="transmembrane region" description="Helical" evidence="1">
    <location>
        <begin position="220"/>
        <end position="239"/>
    </location>
</feature>
<evidence type="ECO:0000313" key="4">
    <source>
        <dbReference type="Proteomes" id="UP000471465"/>
    </source>
</evidence>
<dbReference type="GO" id="GO:0016747">
    <property type="term" value="F:acyltransferase activity, transferring groups other than amino-acyl groups"/>
    <property type="evidence" value="ECO:0007669"/>
    <property type="project" value="InterPro"/>
</dbReference>
<evidence type="ECO:0000256" key="1">
    <source>
        <dbReference type="SAM" id="Phobius"/>
    </source>
</evidence>
<dbReference type="PANTHER" id="PTHR37312">
    <property type="entry name" value="MEMBRANE-BOUND ACYLTRANSFERASE YKRP-RELATED"/>
    <property type="match status" value="1"/>
</dbReference>
<organism evidence="3 4">
    <name type="scientific">Psychrobacter nivimaris</name>
    <dbReference type="NCBI Taxonomy" id="281738"/>
    <lineage>
        <taxon>Bacteria</taxon>
        <taxon>Pseudomonadati</taxon>
        <taxon>Pseudomonadota</taxon>
        <taxon>Gammaproteobacteria</taxon>
        <taxon>Moraxellales</taxon>
        <taxon>Moraxellaceae</taxon>
        <taxon>Psychrobacter</taxon>
    </lineage>
</organism>
<feature type="transmembrane region" description="Helical" evidence="1">
    <location>
        <begin position="260"/>
        <end position="279"/>
    </location>
</feature>
<comment type="caution">
    <text evidence="3">The sequence shown here is derived from an EMBL/GenBank/DDBJ whole genome shotgun (WGS) entry which is preliminary data.</text>
</comment>
<dbReference type="PANTHER" id="PTHR37312:SF1">
    <property type="entry name" value="MEMBRANE-BOUND ACYLTRANSFERASE YKRP-RELATED"/>
    <property type="match status" value="1"/>
</dbReference>
<dbReference type="AlphaFoldDB" id="A0A6N7C0X0"/>
<feature type="transmembrane region" description="Helical" evidence="1">
    <location>
        <begin position="44"/>
        <end position="61"/>
    </location>
</feature>
<proteinExistence type="predicted"/>
<keyword evidence="1" id="KW-0472">Membrane</keyword>
<keyword evidence="1" id="KW-0812">Transmembrane</keyword>
<feature type="transmembrane region" description="Helical" evidence="1">
    <location>
        <begin position="73"/>
        <end position="91"/>
    </location>
</feature>
<evidence type="ECO:0000313" key="3">
    <source>
        <dbReference type="EMBL" id="KAF0569514.1"/>
    </source>
</evidence>
<feature type="transmembrane region" description="Helical" evidence="1">
    <location>
        <begin position="103"/>
        <end position="124"/>
    </location>
</feature>
<feature type="transmembrane region" description="Helical" evidence="1">
    <location>
        <begin position="180"/>
        <end position="200"/>
    </location>
</feature>
<feature type="transmembrane region" description="Helical" evidence="1">
    <location>
        <begin position="151"/>
        <end position="168"/>
    </location>
</feature>
<feature type="transmembrane region" description="Helical" evidence="1">
    <location>
        <begin position="12"/>
        <end position="32"/>
    </location>
</feature>
<gene>
    <name evidence="3" type="ORF">FQV37_2539</name>
</gene>
<evidence type="ECO:0000259" key="2">
    <source>
        <dbReference type="Pfam" id="PF01757"/>
    </source>
</evidence>
<dbReference type="InterPro" id="IPR002656">
    <property type="entry name" value="Acyl_transf_3_dom"/>
</dbReference>
<feature type="domain" description="Acyltransferase 3" evidence="2">
    <location>
        <begin position="8"/>
        <end position="301"/>
    </location>
</feature>
<feature type="transmembrane region" description="Helical" evidence="1">
    <location>
        <begin position="129"/>
        <end position="145"/>
    </location>
</feature>
<dbReference type="EMBL" id="VZIZ01000007">
    <property type="protein sequence ID" value="KAF0569514.1"/>
    <property type="molecule type" value="Genomic_DNA"/>
</dbReference>
<dbReference type="InterPro" id="IPR052734">
    <property type="entry name" value="Nod_factor_acetyltransferase"/>
</dbReference>
<dbReference type="Pfam" id="PF01757">
    <property type="entry name" value="Acyl_transf_3"/>
    <property type="match status" value="1"/>
</dbReference>
<sequence length="322" mass="37357">MHKIGRNSNIDKIKGLLIFLVVFGHFLEKYMGWHGDLSSSLLKFIYAIHMPAFIFISGMFFNIEKWKESSYRYFSIFLAFQFLYIIFDYIVNGGDVSRWLSTPYWIMWFMFTLSIYCLITPILIRQKQVLFISVCLAIYIGLVETDNYPYSIGRTLSFLPFFILGVLYGKKIYSALFEKWYAVIISIAVLIALGIASYFIDMQPSWLFGVANINDYYDSVVFGIFIKISLLATSILSILSVMRLSKVLPSFFEIFGKRSLSIYLFHGFVVILSSKYVYFSQPDCLMLIVCFVLSLATCIILKEQFFGRVIARLSKPIMKIFK</sequence>
<feature type="transmembrane region" description="Helical" evidence="1">
    <location>
        <begin position="285"/>
        <end position="302"/>
    </location>
</feature>
<keyword evidence="1" id="KW-1133">Transmembrane helix</keyword>
<keyword evidence="4" id="KW-1185">Reference proteome</keyword>
<name>A0A6N7C0X0_9GAMM</name>
<protein>
    <submittedName>
        <fullName evidence="3">Arginine/ornithine antiporter ArcD</fullName>
    </submittedName>
</protein>
<accession>A0A6N7C0X0</accession>
<reference evidence="3 4" key="1">
    <citation type="submission" date="2019-09" db="EMBL/GenBank/DDBJ databases">
        <title>Draft genome sequence of Psychrobacter nivimaris LAMA 639, in search for biotechnological relevant genes.</title>
        <authorList>
            <person name="Lima A.O.S."/>
            <person name="Staloch B.E.K."/>
            <person name="Freitas R.C."/>
            <person name="Niero H."/>
            <person name="Silva M.A.C."/>
        </authorList>
    </citation>
    <scope>NUCLEOTIDE SEQUENCE [LARGE SCALE GENOMIC DNA]</scope>
    <source>
        <strain evidence="3 4">LAMA 639</strain>
    </source>
</reference>